<evidence type="ECO:0000256" key="11">
    <source>
        <dbReference type="SAM" id="Phobius"/>
    </source>
</evidence>
<dbReference type="Bgee" id="ENSELUG00000018321">
    <property type="expression patterns" value="Expressed in testis and 1 other cell type or tissue"/>
</dbReference>
<dbReference type="SUPFAM" id="SSF48726">
    <property type="entry name" value="Immunoglobulin"/>
    <property type="match status" value="1"/>
</dbReference>
<dbReference type="AlphaFoldDB" id="A0A3P8YQP6"/>
<dbReference type="OMA" id="WPNITLV"/>
<keyword evidence="6 11" id="KW-0472">Membrane</keyword>
<name>A0A3P8YQP6_ESOLU</name>
<comment type="subcellular location">
    <subcellularLocation>
        <location evidence="1">Cell membrane</location>
        <topology evidence="1">Single-pass type I membrane protein</topology>
    </subcellularLocation>
</comment>
<dbReference type="Pfam" id="PF07679">
    <property type="entry name" value="I-set"/>
    <property type="match status" value="1"/>
</dbReference>
<evidence type="ECO:0000256" key="3">
    <source>
        <dbReference type="ARBA" id="ARBA00022692"/>
    </source>
</evidence>
<keyword evidence="2" id="KW-1003">Cell membrane</keyword>
<evidence type="ECO:0000256" key="5">
    <source>
        <dbReference type="ARBA" id="ARBA00022989"/>
    </source>
</evidence>
<dbReference type="Gene3D" id="2.60.40.10">
    <property type="entry name" value="Immunoglobulins"/>
    <property type="match status" value="1"/>
</dbReference>
<organism evidence="14 15">
    <name type="scientific">Esox lucius</name>
    <name type="common">Northern pike</name>
    <dbReference type="NCBI Taxonomy" id="8010"/>
    <lineage>
        <taxon>Eukaryota</taxon>
        <taxon>Metazoa</taxon>
        <taxon>Chordata</taxon>
        <taxon>Craniata</taxon>
        <taxon>Vertebrata</taxon>
        <taxon>Euteleostomi</taxon>
        <taxon>Actinopterygii</taxon>
        <taxon>Neopterygii</taxon>
        <taxon>Teleostei</taxon>
        <taxon>Protacanthopterygii</taxon>
        <taxon>Esociformes</taxon>
        <taxon>Esocidae</taxon>
        <taxon>Esox</taxon>
    </lineage>
</organism>
<accession>A0A3P8YQP6</accession>
<comment type="function">
    <text evidence="9">Essential fertilization factor required for male fertility. Part of a conserved trimeric sperm complex with the essential fertilization factors IZUMO1 and SPACA6 which bridges sperm and oocyte membranes during fertilization by binding to IZUMO1R/JUNO on the oocyte.</text>
</comment>
<dbReference type="GeneTree" id="ENSGT00390000006349"/>
<proteinExistence type="predicted"/>
<evidence type="ECO:0000256" key="8">
    <source>
        <dbReference type="ARBA" id="ARBA00023319"/>
    </source>
</evidence>
<dbReference type="PANTHER" id="PTHR35670:SF1">
    <property type="entry name" value="TRANSMEMBRANE PROTEIN 81"/>
    <property type="match status" value="1"/>
</dbReference>
<reference evidence="14" key="2">
    <citation type="submission" date="2020-02" db="EMBL/GenBank/DDBJ databases">
        <title>Esox lucius (northern pike) genome, fEsoLuc1, primary haplotype.</title>
        <authorList>
            <person name="Myers G."/>
            <person name="Karagic N."/>
            <person name="Meyer A."/>
            <person name="Pippel M."/>
            <person name="Reichard M."/>
            <person name="Winkler S."/>
            <person name="Tracey A."/>
            <person name="Sims Y."/>
            <person name="Howe K."/>
            <person name="Rhie A."/>
            <person name="Formenti G."/>
            <person name="Durbin R."/>
            <person name="Fedrigo O."/>
            <person name="Jarvis E.D."/>
        </authorList>
    </citation>
    <scope>NUCLEOTIDE SEQUENCE [LARGE SCALE GENOMIC DNA]</scope>
</reference>
<evidence type="ECO:0000256" key="9">
    <source>
        <dbReference type="ARBA" id="ARBA00049937"/>
    </source>
</evidence>
<feature type="domain" description="Ig-like" evidence="13">
    <location>
        <begin position="82"/>
        <end position="177"/>
    </location>
</feature>
<keyword evidence="4 12" id="KW-0732">Signal</keyword>
<dbReference type="InParanoid" id="A0A3P8YQP6"/>
<dbReference type="KEGG" id="els:105026024"/>
<dbReference type="PROSITE" id="PS50835">
    <property type="entry name" value="IG_LIKE"/>
    <property type="match status" value="1"/>
</dbReference>
<sequence length="270" mass="29722">MDFRGLCLSVCLLCWSLVLPPRCLSGQDPMSAAELEGLKAVPAEVIVRNSPCSATCGLGVRAQERCPLRQGKVRKGKDCYVRTVSCMESWQCGLQDVTVSAGQHLDLDCLGEVMEAMGRFSFRVSWLYARGVVTTDDSLLRRWDAPSLARLVLDPVREEDAGTYRCDVQDIAYRRVKRLYLGVKVLPREALSLNFPSALANWDRRDHSSHGNITVVKDGEDLYDSTAVKDIVLISLGVAGVTAGLVFLGFCRKSHGVRHCLNGSPPPPRN</sequence>
<dbReference type="OrthoDB" id="9390762at2759"/>
<dbReference type="SMART" id="SM00409">
    <property type="entry name" value="IG"/>
    <property type="match status" value="1"/>
</dbReference>
<keyword evidence="5 11" id="KW-1133">Transmembrane helix</keyword>
<dbReference type="RefSeq" id="XP_010895478.2">
    <property type="nucleotide sequence ID" value="XM_010897176.3"/>
</dbReference>
<dbReference type="InterPro" id="IPR039293">
    <property type="entry name" value="TMEM81"/>
</dbReference>
<keyword evidence="3 11" id="KW-0812">Transmembrane</keyword>
<feature type="chain" id="PRO_5028228988" description="Transmembrane protein 81" evidence="12">
    <location>
        <begin position="26"/>
        <end position="270"/>
    </location>
</feature>
<reference evidence="14" key="4">
    <citation type="submission" date="2025-09" db="UniProtKB">
        <authorList>
            <consortium name="Ensembl"/>
        </authorList>
    </citation>
    <scope>IDENTIFICATION</scope>
</reference>
<feature type="signal peptide" evidence="12">
    <location>
        <begin position="1"/>
        <end position="25"/>
    </location>
</feature>
<dbReference type="PANTHER" id="PTHR35670">
    <property type="entry name" value="TRANSMEMBRANE PROTEIN 81"/>
    <property type="match status" value="1"/>
</dbReference>
<protein>
    <recommendedName>
        <fullName evidence="10">Transmembrane protein 81</fullName>
    </recommendedName>
</protein>
<dbReference type="InterPro" id="IPR036179">
    <property type="entry name" value="Ig-like_dom_sf"/>
</dbReference>
<dbReference type="RefSeq" id="XP_019907465.1">
    <property type="nucleotide sequence ID" value="XM_020051906.2"/>
</dbReference>
<evidence type="ECO:0000256" key="1">
    <source>
        <dbReference type="ARBA" id="ARBA00004251"/>
    </source>
</evidence>
<dbReference type="InterPro" id="IPR003599">
    <property type="entry name" value="Ig_sub"/>
</dbReference>
<dbReference type="Proteomes" id="UP000265140">
    <property type="component" value="Chromosome 12"/>
</dbReference>
<dbReference type="InterPro" id="IPR007110">
    <property type="entry name" value="Ig-like_dom"/>
</dbReference>
<dbReference type="InterPro" id="IPR013783">
    <property type="entry name" value="Ig-like_fold"/>
</dbReference>
<dbReference type="RefSeq" id="XP_034151749.1">
    <property type="nucleotide sequence ID" value="XM_034295858.1"/>
</dbReference>
<reference evidence="14" key="3">
    <citation type="submission" date="2025-08" db="UniProtKB">
        <authorList>
            <consortium name="Ensembl"/>
        </authorList>
    </citation>
    <scope>IDENTIFICATION</scope>
</reference>
<dbReference type="RefSeq" id="XP_034151750.1">
    <property type="nucleotide sequence ID" value="XM_034295859.1"/>
</dbReference>
<evidence type="ECO:0000259" key="13">
    <source>
        <dbReference type="PROSITE" id="PS50835"/>
    </source>
</evidence>
<reference evidence="15" key="1">
    <citation type="journal article" date="2014" name="PLoS ONE">
        <title>The genome and linkage map of the northern pike (Esox lucius): conserved synteny revealed between the salmonid sister group and the Neoteleostei.</title>
        <authorList>
            <person name="Rondeau E.B."/>
            <person name="Minkley D.R."/>
            <person name="Leong J.S."/>
            <person name="Messmer A.M."/>
            <person name="Jantzen J.R."/>
            <person name="von Schalburg K.R."/>
            <person name="Lemon C."/>
            <person name="Bird N.H."/>
            <person name="Koop B.F."/>
        </authorList>
    </citation>
    <scope>NUCLEOTIDE SEQUENCE</scope>
</reference>
<dbReference type="GeneID" id="105026024"/>
<feature type="transmembrane region" description="Helical" evidence="11">
    <location>
        <begin position="231"/>
        <end position="251"/>
    </location>
</feature>
<dbReference type="InterPro" id="IPR013098">
    <property type="entry name" value="Ig_I-set"/>
</dbReference>
<evidence type="ECO:0000256" key="4">
    <source>
        <dbReference type="ARBA" id="ARBA00022729"/>
    </source>
</evidence>
<evidence type="ECO:0000256" key="12">
    <source>
        <dbReference type="SAM" id="SignalP"/>
    </source>
</evidence>
<keyword evidence="15" id="KW-1185">Reference proteome</keyword>
<evidence type="ECO:0000313" key="15">
    <source>
        <dbReference type="Proteomes" id="UP000265140"/>
    </source>
</evidence>
<evidence type="ECO:0000256" key="2">
    <source>
        <dbReference type="ARBA" id="ARBA00022475"/>
    </source>
</evidence>
<evidence type="ECO:0000313" key="14">
    <source>
        <dbReference type="Ensembl" id="ENSELUP00000018914.2"/>
    </source>
</evidence>
<dbReference type="FunCoup" id="A0A3P8YQP6">
    <property type="interactions" value="1071"/>
</dbReference>
<dbReference type="CDD" id="cd00096">
    <property type="entry name" value="Ig"/>
    <property type="match status" value="1"/>
</dbReference>
<evidence type="ECO:0000256" key="7">
    <source>
        <dbReference type="ARBA" id="ARBA00023157"/>
    </source>
</evidence>
<dbReference type="CTD" id="388730"/>
<keyword evidence="8" id="KW-0393">Immunoglobulin domain</keyword>
<dbReference type="GO" id="GO:0005886">
    <property type="term" value="C:plasma membrane"/>
    <property type="evidence" value="ECO:0007669"/>
    <property type="project" value="UniProtKB-SubCell"/>
</dbReference>
<dbReference type="Ensembl" id="ENSELUT00000028901.3">
    <property type="protein sequence ID" value="ENSELUP00000018914.2"/>
    <property type="gene ID" value="ENSELUG00000018321.3"/>
</dbReference>
<keyword evidence="7" id="KW-1015">Disulfide bond</keyword>
<evidence type="ECO:0000256" key="10">
    <source>
        <dbReference type="ARBA" id="ARBA00050022"/>
    </source>
</evidence>
<evidence type="ECO:0000256" key="6">
    <source>
        <dbReference type="ARBA" id="ARBA00023136"/>
    </source>
</evidence>